<name>A0ABV9MIX2_9MICC</name>
<evidence type="ECO:0000256" key="3">
    <source>
        <dbReference type="ARBA" id="ARBA00022801"/>
    </source>
</evidence>
<dbReference type="Gene3D" id="3.90.1720.10">
    <property type="entry name" value="endopeptidase domain like (from Nostoc punctiforme)"/>
    <property type="match status" value="1"/>
</dbReference>
<feature type="domain" description="NlpC/P60" evidence="8">
    <location>
        <begin position="450"/>
        <end position="574"/>
    </location>
</feature>
<dbReference type="Pfam" id="PF00877">
    <property type="entry name" value="NLPC_P60"/>
    <property type="match status" value="1"/>
</dbReference>
<dbReference type="InterPro" id="IPR051794">
    <property type="entry name" value="PG_Endopeptidase_C40"/>
</dbReference>
<keyword evidence="2" id="KW-0645">Protease</keyword>
<accession>A0ABV9MIX2</accession>
<organism evidence="9 10">
    <name type="scientific">Glutamicibacter bergerei</name>
    <dbReference type="NCBI Taxonomy" id="256702"/>
    <lineage>
        <taxon>Bacteria</taxon>
        <taxon>Bacillati</taxon>
        <taxon>Actinomycetota</taxon>
        <taxon>Actinomycetes</taxon>
        <taxon>Micrococcales</taxon>
        <taxon>Micrococcaceae</taxon>
        <taxon>Glutamicibacter</taxon>
    </lineage>
</organism>
<evidence type="ECO:0000313" key="9">
    <source>
        <dbReference type="EMBL" id="MFC4714603.1"/>
    </source>
</evidence>
<keyword evidence="3" id="KW-0378">Hydrolase</keyword>
<evidence type="ECO:0000256" key="7">
    <source>
        <dbReference type="SAM" id="SignalP"/>
    </source>
</evidence>
<evidence type="ECO:0000259" key="8">
    <source>
        <dbReference type="PROSITE" id="PS51935"/>
    </source>
</evidence>
<keyword evidence="10" id="KW-1185">Reference proteome</keyword>
<dbReference type="InterPro" id="IPR000064">
    <property type="entry name" value="NLP_P60_dom"/>
</dbReference>
<dbReference type="PANTHER" id="PTHR47359">
    <property type="entry name" value="PEPTIDOGLYCAN DL-ENDOPEPTIDASE CWLO"/>
    <property type="match status" value="1"/>
</dbReference>
<evidence type="ECO:0000256" key="1">
    <source>
        <dbReference type="ARBA" id="ARBA00007074"/>
    </source>
</evidence>
<feature type="coiled-coil region" evidence="5">
    <location>
        <begin position="56"/>
        <end position="90"/>
    </location>
</feature>
<dbReference type="PANTHER" id="PTHR47359:SF3">
    <property type="entry name" value="NLP_P60 DOMAIN-CONTAINING PROTEIN-RELATED"/>
    <property type="match status" value="1"/>
</dbReference>
<dbReference type="EMBL" id="JBHSHE010000001">
    <property type="protein sequence ID" value="MFC4714603.1"/>
    <property type="molecule type" value="Genomic_DNA"/>
</dbReference>
<keyword evidence="4" id="KW-0788">Thiol protease</keyword>
<keyword evidence="5" id="KW-0175">Coiled coil</keyword>
<feature type="compositionally biased region" description="Basic and acidic residues" evidence="6">
    <location>
        <begin position="323"/>
        <end position="397"/>
    </location>
</feature>
<comment type="caution">
    <text evidence="9">The sequence shown here is derived from an EMBL/GenBank/DDBJ whole genome shotgun (WGS) entry which is preliminary data.</text>
</comment>
<dbReference type="InterPro" id="IPR038765">
    <property type="entry name" value="Papain-like_cys_pep_sf"/>
</dbReference>
<evidence type="ECO:0000313" key="10">
    <source>
        <dbReference type="Proteomes" id="UP001595884"/>
    </source>
</evidence>
<feature type="signal peptide" evidence="7">
    <location>
        <begin position="1"/>
        <end position="29"/>
    </location>
</feature>
<evidence type="ECO:0000256" key="2">
    <source>
        <dbReference type="ARBA" id="ARBA00022670"/>
    </source>
</evidence>
<protein>
    <submittedName>
        <fullName evidence="9">NlpC/P60 family protein</fullName>
    </submittedName>
</protein>
<evidence type="ECO:0000256" key="6">
    <source>
        <dbReference type="SAM" id="MobiDB-lite"/>
    </source>
</evidence>
<dbReference type="PROSITE" id="PS51257">
    <property type="entry name" value="PROKAR_LIPOPROTEIN"/>
    <property type="match status" value="1"/>
</dbReference>
<feature type="compositionally biased region" description="Basic and acidic residues" evidence="6">
    <location>
        <begin position="404"/>
        <end position="446"/>
    </location>
</feature>
<feature type="region of interest" description="Disordered" evidence="6">
    <location>
        <begin position="298"/>
        <end position="451"/>
    </location>
</feature>
<proteinExistence type="inferred from homology"/>
<comment type="similarity">
    <text evidence="1">Belongs to the peptidase C40 family.</text>
</comment>
<dbReference type="SUPFAM" id="SSF54001">
    <property type="entry name" value="Cysteine proteinases"/>
    <property type="match status" value="1"/>
</dbReference>
<dbReference type="RefSeq" id="WP_346060161.1">
    <property type="nucleotide sequence ID" value="NZ_BAAAVQ010000074.1"/>
</dbReference>
<evidence type="ECO:0000256" key="5">
    <source>
        <dbReference type="SAM" id="Coils"/>
    </source>
</evidence>
<dbReference type="PROSITE" id="PS51935">
    <property type="entry name" value="NLPC_P60"/>
    <property type="match status" value="1"/>
</dbReference>
<feature type="chain" id="PRO_5047381971" evidence="7">
    <location>
        <begin position="30"/>
        <end position="574"/>
    </location>
</feature>
<dbReference type="Proteomes" id="UP001595884">
    <property type="component" value="Unassembled WGS sequence"/>
</dbReference>
<sequence>MANRHSLGVAACTLALAVSCLAGAVPASAAPSAKFPTAISVAAAPSNTSLPSAAEVAAAKSDKNATNNMIARLEASLASSRADLQRVEAAALEAQESLLTAGQERDLRSAEADKAVEQVKYAKQYLAQSRNDLGAIASDMYRNGASNSSIGILLQDDESNDIFYKAATMSALSENRSQTVNTASEAEALVTAWEEYADTAQKAAKAAAANYDEAATTATSTLNTYESSITPQKELRDELIGHLSVLKEKEEAVVRKQIAEQEEKAQEAALKEVIETPQADEPVSKDDLATAQPLAVETPQEFEALDSEDGDNSKLRTLTPKVIELEKNEPKETEKPKETEAPKETEKPKETQAPKETQKPKETEKPKETQAPKETEKPKETQKPKAKPKPKETEKPKVMPQAPEKPKVIEAPKPEPKKVQPKAPEKPKVTPKPKPEPEVKKEEPKQETNNSNYSAAISWALKTAADPSKGYVYGANGPNVFDCSSFSKKAFAQSGINLPRSSSQQYASAPQYVSLNELRPGDLVFSSSNGGASFYHVAIYIGNGQVVHARNPGAGISTTPLSWVNNLHSKAARY</sequence>
<gene>
    <name evidence="9" type="ORF">ACFO7V_00360</name>
</gene>
<keyword evidence="7" id="KW-0732">Signal</keyword>
<reference evidence="10" key="1">
    <citation type="journal article" date="2019" name="Int. J. Syst. Evol. Microbiol.">
        <title>The Global Catalogue of Microorganisms (GCM) 10K type strain sequencing project: providing services to taxonomists for standard genome sequencing and annotation.</title>
        <authorList>
            <consortium name="The Broad Institute Genomics Platform"/>
            <consortium name="The Broad Institute Genome Sequencing Center for Infectious Disease"/>
            <person name="Wu L."/>
            <person name="Ma J."/>
        </authorList>
    </citation>
    <scope>NUCLEOTIDE SEQUENCE [LARGE SCALE GENOMIC DNA]</scope>
    <source>
        <strain evidence="10">CGMCC 1.12849</strain>
    </source>
</reference>
<evidence type="ECO:0000256" key="4">
    <source>
        <dbReference type="ARBA" id="ARBA00022807"/>
    </source>
</evidence>